<accession>X6M5P9</accession>
<organism evidence="5 6">
    <name type="scientific">Reticulomyxa filosa</name>
    <dbReference type="NCBI Taxonomy" id="46433"/>
    <lineage>
        <taxon>Eukaryota</taxon>
        <taxon>Sar</taxon>
        <taxon>Rhizaria</taxon>
        <taxon>Retaria</taxon>
        <taxon>Foraminifera</taxon>
        <taxon>Monothalamids</taxon>
        <taxon>Reticulomyxidae</taxon>
        <taxon>Reticulomyxa</taxon>
    </lineage>
</organism>
<gene>
    <name evidence="5" type="ORF">RFI_28069</name>
</gene>
<evidence type="ECO:0000256" key="3">
    <source>
        <dbReference type="SAM" id="MobiDB-lite"/>
    </source>
</evidence>
<dbReference type="AlphaFoldDB" id="X6M5P9"/>
<feature type="compositionally biased region" description="Basic and acidic residues" evidence="3">
    <location>
        <begin position="158"/>
        <end position="169"/>
    </location>
</feature>
<keyword evidence="4" id="KW-1133">Transmembrane helix</keyword>
<feature type="transmembrane region" description="Helical" evidence="4">
    <location>
        <begin position="411"/>
        <end position="430"/>
    </location>
</feature>
<sequence>MAIECCRKSLVINALYPGVWFLMGTAAMEKENPDYSIAVEAFTNVVNIDPDNFEGWNNLGACHMYQQHWKAALNALNNASELRRESWQVFENLLTISLKLHDVTKSISSLIHLLELQQRIPVKAAVIAEIIKQVLIQMSKFQEQSKKNLKPETSNDTESNKEKEQEKTIIEPTGDTELDTMLSFFDNVEILASGNSNNDDDDEDEPAKEQKDQNVTTTDSDAEMDEQNITVTKESLALVLKQFERLEEKLLENIHVSLQKRKLPNDRQWISKWDIVDQTEEKDNKGQVIAPHELYELLAQFREMAKDFVKSIDYRQKQKTHLLRIFLDVNKNVNKTETHNYWKLIVYVLRKLCQLYVKRIDTLEFLQSAGTSQTDTPQIQENIVLELKKIRESLTDIRITVRQIGKHTQVLLLQVMFPYFYKFFLFICFGNRIDMMTAKKC</sequence>
<feature type="region of interest" description="Disordered" evidence="3">
    <location>
        <begin position="193"/>
        <end position="226"/>
    </location>
</feature>
<keyword evidence="4" id="KW-0812">Transmembrane</keyword>
<dbReference type="PANTHER" id="PTHR16193:SF0">
    <property type="entry name" value="TETRATRICOPEPTIDE REPEAT PROTEIN 27"/>
    <property type="match status" value="1"/>
</dbReference>
<evidence type="ECO:0000313" key="5">
    <source>
        <dbReference type="EMBL" id="ETO09318.1"/>
    </source>
</evidence>
<feature type="region of interest" description="Disordered" evidence="3">
    <location>
        <begin position="145"/>
        <end position="173"/>
    </location>
</feature>
<evidence type="ECO:0000313" key="6">
    <source>
        <dbReference type="Proteomes" id="UP000023152"/>
    </source>
</evidence>
<reference evidence="5 6" key="1">
    <citation type="journal article" date="2013" name="Curr. Biol.">
        <title>The Genome of the Foraminiferan Reticulomyxa filosa.</title>
        <authorList>
            <person name="Glockner G."/>
            <person name="Hulsmann N."/>
            <person name="Schleicher M."/>
            <person name="Noegel A.A."/>
            <person name="Eichinger L."/>
            <person name="Gallinger C."/>
            <person name="Pawlowski J."/>
            <person name="Sierra R."/>
            <person name="Euteneuer U."/>
            <person name="Pillet L."/>
            <person name="Moustafa A."/>
            <person name="Platzer M."/>
            <person name="Groth M."/>
            <person name="Szafranski K."/>
            <person name="Schliwa M."/>
        </authorList>
    </citation>
    <scope>NUCLEOTIDE SEQUENCE [LARGE SCALE GENOMIC DNA]</scope>
</reference>
<dbReference type="Proteomes" id="UP000023152">
    <property type="component" value="Unassembled WGS sequence"/>
</dbReference>
<evidence type="ECO:0000256" key="4">
    <source>
        <dbReference type="SAM" id="Phobius"/>
    </source>
</evidence>
<keyword evidence="4" id="KW-0472">Membrane</keyword>
<dbReference type="Gene3D" id="1.25.40.10">
    <property type="entry name" value="Tetratricopeptide repeat domain"/>
    <property type="match status" value="1"/>
</dbReference>
<keyword evidence="1" id="KW-0677">Repeat</keyword>
<evidence type="ECO:0000256" key="2">
    <source>
        <dbReference type="ARBA" id="ARBA00022803"/>
    </source>
</evidence>
<keyword evidence="2" id="KW-0802">TPR repeat</keyword>
<dbReference type="OrthoDB" id="1936594at2759"/>
<keyword evidence="6" id="KW-1185">Reference proteome</keyword>
<protein>
    <submittedName>
        <fullName evidence="5">TPR domain-containing protein</fullName>
    </submittedName>
</protein>
<dbReference type="PANTHER" id="PTHR16193">
    <property type="entry name" value="TETRATRICOPEPTIDE REPEAT PROTEIN 27"/>
    <property type="match status" value="1"/>
</dbReference>
<dbReference type="SUPFAM" id="SSF48452">
    <property type="entry name" value="TPR-like"/>
    <property type="match status" value="1"/>
</dbReference>
<dbReference type="InterPro" id="IPR019734">
    <property type="entry name" value="TPR_rpt"/>
</dbReference>
<evidence type="ECO:0000256" key="1">
    <source>
        <dbReference type="ARBA" id="ARBA00022737"/>
    </source>
</evidence>
<dbReference type="InterPro" id="IPR044244">
    <property type="entry name" value="TTC27/Emw1"/>
</dbReference>
<dbReference type="SMART" id="SM00028">
    <property type="entry name" value="TPR"/>
    <property type="match status" value="2"/>
</dbReference>
<dbReference type="EMBL" id="ASPP01024153">
    <property type="protein sequence ID" value="ETO09318.1"/>
    <property type="molecule type" value="Genomic_DNA"/>
</dbReference>
<dbReference type="InterPro" id="IPR011990">
    <property type="entry name" value="TPR-like_helical_dom_sf"/>
</dbReference>
<comment type="caution">
    <text evidence="5">The sequence shown here is derived from an EMBL/GenBank/DDBJ whole genome shotgun (WGS) entry which is preliminary data.</text>
</comment>
<proteinExistence type="predicted"/>
<name>X6M5P9_RETFI</name>